<accession>J9ZES3</accession>
<evidence type="ECO:0000256" key="1">
    <source>
        <dbReference type="SAM" id="MobiDB-lite"/>
    </source>
</evidence>
<feature type="compositionally biased region" description="Basic and acidic residues" evidence="1">
    <location>
        <begin position="1"/>
        <end position="16"/>
    </location>
</feature>
<dbReference type="Proteomes" id="UP000006177">
    <property type="component" value="Chromosome"/>
</dbReference>
<gene>
    <name evidence="2" type="ordered locus">LFML04_2201</name>
</gene>
<dbReference type="PATRIC" id="fig|1048260.3.peg.2396"/>
<sequence>MVAGRSDTHSLHHEGRPSSLRLRKIQEHVGNDGTHFAEGFGFFQEWVEKSSLACSSA</sequence>
<protein>
    <submittedName>
        <fullName evidence="2">Uncharacterized protein</fullName>
    </submittedName>
</protein>
<dbReference type="EMBL" id="CP002919">
    <property type="protein sequence ID" value="AFS54393.1"/>
    <property type="molecule type" value="Genomic_DNA"/>
</dbReference>
<dbReference type="HOGENOM" id="CLU_2991211_0_0_0"/>
<organism evidence="2 3">
    <name type="scientific">Leptospirillum ferriphilum (strain ML-04)</name>
    <dbReference type="NCBI Taxonomy" id="1048260"/>
    <lineage>
        <taxon>Bacteria</taxon>
        <taxon>Pseudomonadati</taxon>
        <taxon>Nitrospirota</taxon>
        <taxon>Nitrospiria</taxon>
        <taxon>Nitrospirales</taxon>
        <taxon>Nitrospiraceae</taxon>
        <taxon>Leptospirillum</taxon>
    </lineage>
</organism>
<evidence type="ECO:0000313" key="2">
    <source>
        <dbReference type="EMBL" id="AFS54393.1"/>
    </source>
</evidence>
<name>J9ZES3_LEPFM</name>
<proteinExistence type="predicted"/>
<evidence type="ECO:0000313" key="3">
    <source>
        <dbReference type="Proteomes" id="UP000006177"/>
    </source>
</evidence>
<reference evidence="2 3" key="1">
    <citation type="journal article" date="2011" name="J. Microbiol.">
        <title>Complete genome of Leptospirillum ferriphilum ML-04 provides insight into its physiology and environmental adaptation.</title>
        <authorList>
            <person name="Mi S."/>
            <person name="Song J."/>
            <person name="Lin J."/>
            <person name="Che Y."/>
            <person name="Zheng H."/>
            <person name="Lin J."/>
        </authorList>
    </citation>
    <scope>NUCLEOTIDE SEQUENCE [LARGE SCALE GENOMIC DNA]</scope>
    <source>
        <strain evidence="2 3">ML-04</strain>
    </source>
</reference>
<feature type="region of interest" description="Disordered" evidence="1">
    <location>
        <begin position="1"/>
        <end position="21"/>
    </location>
</feature>
<dbReference type="KEGG" id="lfi:LFML04_2201"/>
<dbReference type="AlphaFoldDB" id="J9ZES3"/>